<name>A0AA87ZTI4_FICCA</name>
<feature type="transmembrane region" description="Helical" evidence="1">
    <location>
        <begin position="45"/>
        <end position="66"/>
    </location>
</feature>
<dbReference type="InterPro" id="IPR031563">
    <property type="entry name" value="MOT1/MOT2"/>
</dbReference>
<keyword evidence="1" id="KW-0812">Transmembrane</keyword>
<feature type="transmembrane region" description="Helical" evidence="1">
    <location>
        <begin position="78"/>
        <end position="96"/>
    </location>
</feature>
<dbReference type="AlphaFoldDB" id="A0AA87ZTI4"/>
<keyword evidence="1" id="KW-1133">Transmembrane helix</keyword>
<dbReference type="Pfam" id="PF16983">
    <property type="entry name" value="MFS_MOT1"/>
    <property type="match status" value="1"/>
</dbReference>
<evidence type="ECO:0000313" key="3">
    <source>
        <dbReference type="Proteomes" id="UP001187192"/>
    </source>
</evidence>
<dbReference type="PANTHER" id="PTHR31970">
    <property type="match status" value="1"/>
</dbReference>
<protein>
    <recommendedName>
        <fullName evidence="4">Sulfate transporter</fullName>
    </recommendedName>
</protein>
<accession>A0AA87ZTI4</accession>
<reference evidence="2" key="1">
    <citation type="submission" date="2023-07" db="EMBL/GenBank/DDBJ databases">
        <title>draft genome sequence of fig (Ficus carica).</title>
        <authorList>
            <person name="Takahashi T."/>
            <person name="Nishimura K."/>
        </authorList>
    </citation>
    <scope>NUCLEOTIDE SEQUENCE</scope>
</reference>
<evidence type="ECO:0008006" key="4">
    <source>
        <dbReference type="Google" id="ProtNLM"/>
    </source>
</evidence>
<keyword evidence="3" id="KW-1185">Reference proteome</keyword>
<evidence type="ECO:0000256" key="1">
    <source>
        <dbReference type="SAM" id="Phobius"/>
    </source>
</evidence>
<proteinExistence type="predicted"/>
<organism evidence="2 3">
    <name type="scientific">Ficus carica</name>
    <name type="common">Common fig</name>
    <dbReference type="NCBI Taxonomy" id="3494"/>
    <lineage>
        <taxon>Eukaryota</taxon>
        <taxon>Viridiplantae</taxon>
        <taxon>Streptophyta</taxon>
        <taxon>Embryophyta</taxon>
        <taxon>Tracheophyta</taxon>
        <taxon>Spermatophyta</taxon>
        <taxon>Magnoliopsida</taxon>
        <taxon>eudicotyledons</taxon>
        <taxon>Gunneridae</taxon>
        <taxon>Pentapetalae</taxon>
        <taxon>rosids</taxon>
        <taxon>fabids</taxon>
        <taxon>Rosales</taxon>
        <taxon>Moraceae</taxon>
        <taxon>Ficeae</taxon>
        <taxon>Ficus</taxon>
    </lineage>
</organism>
<feature type="transmembrane region" description="Helical" evidence="1">
    <location>
        <begin position="21"/>
        <end position="39"/>
    </location>
</feature>
<evidence type="ECO:0000313" key="2">
    <source>
        <dbReference type="EMBL" id="GMN39757.1"/>
    </source>
</evidence>
<gene>
    <name evidence="2" type="ORF">TIFTF001_008993</name>
</gene>
<comment type="caution">
    <text evidence="2">The sequence shown here is derived from an EMBL/GenBank/DDBJ whole genome shotgun (WGS) entry which is preliminary data.</text>
</comment>
<dbReference type="EMBL" id="BTGU01000010">
    <property type="protein sequence ID" value="GMN39757.1"/>
    <property type="molecule type" value="Genomic_DNA"/>
</dbReference>
<dbReference type="GO" id="GO:0015098">
    <property type="term" value="F:molybdate ion transmembrane transporter activity"/>
    <property type="evidence" value="ECO:0007669"/>
    <property type="project" value="InterPro"/>
</dbReference>
<dbReference type="PANTHER" id="PTHR31970:SF0">
    <property type="entry name" value="MOLYBDATE TRANSPORTER 1"/>
    <property type="match status" value="1"/>
</dbReference>
<dbReference type="Proteomes" id="UP001187192">
    <property type="component" value="Unassembled WGS sequence"/>
</dbReference>
<sequence length="97" mass="10068">MPCCHRAGRLAGHYKFGGRSGGCVALLGVVKLALGLFLGTSLVKILSQFPVGFLGMMLFFAGIELAMASRKLGSVDDCFVMLICTVVSLVGSDAVLG</sequence>
<keyword evidence="1" id="KW-0472">Membrane</keyword>